<feature type="transmembrane region" description="Helical" evidence="10">
    <location>
        <begin position="144"/>
        <end position="168"/>
    </location>
</feature>
<dbReference type="GO" id="GO:0022857">
    <property type="term" value="F:transmembrane transporter activity"/>
    <property type="evidence" value="ECO:0007669"/>
    <property type="project" value="InterPro"/>
</dbReference>
<comment type="subcellular location">
    <subcellularLocation>
        <location evidence="1">Cell membrane</location>
        <topology evidence="1">Multi-pass membrane protein</topology>
    </subcellularLocation>
</comment>
<dbReference type="PANTHER" id="PTHR48021">
    <property type="match status" value="1"/>
</dbReference>
<dbReference type="SUPFAM" id="SSF103473">
    <property type="entry name" value="MFS general substrate transporter"/>
    <property type="match status" value="1"/>
</dbReference>
<keyword evidence="13" id="KW-1185">Reference proteome</keyword>
<comment type="similarity">
    <text evidence="9">Belongs to the major facilitator superfamily. Sugar transporter (TC 2.A.1.1) family.</text>
</comment>
<dbReference type="InterPro" id="IPR020846">
    <property type="entry name" value="MFS_dom"/>
</dbReference>
<evidence type="ECO:0000256" key="1">
    <source>
        <dbReference type="ARBA" id="ARBA00004651"/>
    </source>
</evidence>
<keyword evidence="3" id="KW-1003">Cell membrane</keyword>
<evidence type="ECO:0000313" key="13">
    <source>
        <dbReference type="Proteomes" id="UP001153712"/>
    </source>
</evidence>
<dbReference type="InterPro" id="IPR005828">
    <property type="entry name" value="MFS_sugar_transport-like"/>
</dbReference>
<evidence type="ECO:0000256" key="6">
    <source>
        <dbReference type="ARBA" id="ARBA00022989"/>
    </source>
</evidence>
<feature type="transmembrane region" description="Helical" evidence="10">
    <location>
        <begin position="286"/>
        <end position="310"/>
    </location>
</feature>
<evidence type="ECO:0000256" key="5">
    <source>
        <dbReference type="ARBA" id="ARBA00022692"/>
    </source>
</evidence>
<feature type="transmembrane region" description="Helical" evidence="10">
    <location>
        <begin position="253"/>
        <end position="274"/>
    </location>
</feature>
<organism evidence="12 13">
    <name type="scientific">Phyllotreta striolata</name>
    <name type="common">Striped flea beetle</name>
    <name type="synonym">Crioceris striolata</name>
    <dbReference type="NCBI Taxonomy" id="444603"/>
    <lineage>
        <taxon>Eukaryota</taxon>
        <taxon>Metazoa</taxon>
        <taxon>Ecdysozoa</taxon>
        <taxon>Arthropoda</taxon>
        <taxon>Hexapoda</taxon>
        <taxon>Insecta</taxon>
        <taxon>Pterygota</taxon>
        <taxon>Neoptera</taxon>
        <taxon>Endopterygota</taxon>
        <taxon>Coleoptera</taxon>
        <taxon>Polyphaga</taxon>
        <taxon>Cucujiformia</taxon>
        <taxon>Chrysomeloidea</taxon>
        <taxon>Chrysomelidae</taxon>
        <taxon>Galerucinae</taxon>
        <taxon>Alticini</taxon>
        <taxon>Phyllotreta</taxon>
    </lineage>
</organism>
<dbReference type="EMBL" id="OU900105">
    <property type="protein sequence ID" value="CAG9856456.1"/>
    <property type="molecule type" value="Genomic_DNA"/>
</dbReference>
<keyword evidence="5 10" id="KW-0812">Transmembrane</keyword>
<dbReference type="Proteomes" id="UP001153712">
    <property type="component" value="Chromosome 12"/>
</dbReference>
<keyword evidence="2 9" id="KW-0813">Transport</keyword>
<keyword evidence="8" id="KW-0325">Glycoprotein</keyword>
<feature type="transmembrane region" description="Helical" evidence="10">
    <location>
        <begin position="317"/>
        <end position="339"/>
    </location>
</feature>
<sequence>MILKYVFFNQFAGALCAVCLVGLLAGVAISWSSPVIPKLQHPTDDNPFDQPITAAQSSWMTSLMTLGSCTGCCLFGYLAHFLGRRPAMCALNAPMALGYALMALHPTIEVFYVARFLAGLSLGGGQITTLAYNSEISSKTNRGALMTFSAMMVSVGSLLGYCIGPWLSVTTFNLIIAVITIAATLQAVLFCIETPYFYLMKGEEHLAKQSLIAYRGAGVNVDKEIEEIKENIKEQREGNLSDVIKTKAFVRSFVTATVLLTFQQLTGINGVLMFSQSIFESTGSNFSPAVCSIVLGALQVASGAIGPLVAERFRRRLLLAVSALGMAAAEAVLGVFCVLNDLGNVAPAMNFVPVASLCFFVFSYNFGVGPLCWIVGAEVFSTRVKTWAFSISIITYHGIGFFIAQYFNAVASAIGIGELFFIFAGFCALCILFIRFYLIETKGKSLEEIQCMLKT</sequence>
<evidence type="ECO:0000256" key="8">
    <source>
        <dbReference type="ARBA" id="ARBA00023180"/>
    </source>
</evidence>
<evidence type="ECO:0000256" key="7">
    <source>
        <dbReference type="ARBA" id="ARBA00023136"/>
    </source>
</evidence>
<feature type="transmembrane region" description="Helical" evidence="10">
    <location>
        <begin position="56"/>
        <end position="79"/>
    </location>
</feature>
<evidence type="ECO:0000259" key="11">
    <source>
        <dbReference type="PROSITE" id="PS50850"/>
    </source>
</evidence>
<dbReference type="AlphaFoldDB" id="A0A9N9TIF6"/>
<gene>
    <name evidence="12" type="ORF">PHYEVI_LOCUS2878</name>
</gene>
<evidence type="ECO:0000256" key="3">
    <source>
        <dbReference type="ARBA" id="ARBA00022475"/>
    </source>
</evidence>
<protein>
    <recommendedName>
        <fullName evidence="11">Major facilitator superfamily (MFS) profile domain-containing protein</fullName>
    </recommendedName>
</protein>
<evidence type="ECO:0000256" key="10">
    <source>
        <dbReference type="SAM" id="Phobius"/>
    </source>
</evidence>
<dbReference type="PROSITE" id="PS00217">
    <property type="entry name" value="SUGAR_TRANSPORT_2"/>
    <property type="match status" value="1"/>
</dbReference>
<dbReference type="InterPro" id="IPR050549">
    <property type="entry name" value="MFS_Trehalose_Transporter"/>
</dbReference>
<dbReference type="OrthoDB" id="4142200at2759"/>
<evidence type="ECO:0000256" key="2">
    <source>
        <dbReference type="ARBA" id="ARBA00022448"/>
    </source>
</evidence>
<dbReference type="GO" id="GO:0005886">
    <property type="term" value="C:plasma membrane"/>
    <property type="evidence" value="ECO:0007669"/>
    <property type="project" value="UniProtKB-SubCell"/>
</dbReference>
<keyword evidence="7 10" id="KW-0472">Membrane</keyword>
<evidence type="ECO:0000256" key="4">
    <source>
        <dbReference type="ARBA" id="ARBA00022597"/>
    </source>
</evidence>
<dbReference type="PRINTS" id="PR00171">
    <property type="entry name" value="SUGRTRNSPORT"/>
</dbReference>
<evidence type="ECO:0000256" key="9">
    <source>
        <dbReference type="RuleBase" id="RU003346"/>
    </source>
</evidence>
<feature type="transmembrane region" description="Helical" evidence="10">
    <location>
        <begin position="419"/>
        <end position="438"/>
    </location>
</feature>
<keyword evidence="6 10" id="KW-1133">Transmembrane helix</keyword>
<feature type="transmembrane region" description="Helical" evidence="10">
    <location>
        <begin position="387"/>
        <end position="407"/>
    </location>
</feature>
<dbReference type="InterPro" id="IPR036259">
    <property type="entry name" value="MFS_trans_sf"/>
</dbReference>
<dbReference type="Gene3D" id="1.20.1250.20">
    <property type="entry name" value="MFS general substrate transporter like domains"/>
    <property type="match status" value="1"/>
</dbReference>
<keyword evidence="4" id="KW-0762">Sugar transport</keyword>
<dbReference type="NCBIfam" id="TIGR00879">
    <property type="entry name" value="SP"/>
    <property type="match status" value="1"/>
</dbReference>
<feature type="transmembrane region" description="Helical" evidence="10">
    <location>
        <begin position="110"/>
        <end position="132"/>
    </location>
</feature>
<dbReference type="InterPro" id="IPR003663">
    <property type="entry name" value="Sugar/inositol_transpt"/>
</dbReference>
<dbReference type="Pfam" id="PF00083">
    <property type="entry name" value="Sugar_tr"/>
    <property type="match status" value="1"/>
</dbReference>
<name>A0A9N9TIF6_PHYSR</name>
<proteinExistence type="inferred from homology"/>
<dbReference type="InterPro" id="IPR005829">
    <property type="entry name" value="Sugar_transporter_CS"/>
</dbReference>
<feature type="transmembrane region" description="Helical" evidence="10">
    <location>
        <begin position="86"/>
        <end position="104"/>
    </location>
</feature>
<evidence type="ECO:0000313" key="12">
    <source>
        <dbReference type="EMBL" id="CAG9856456.1"/>
    </source>
</evidence>
<dbReference type="PROSITE" id="PS50850">
    <property type="entry name" value="MFS"/>
    <property type="match status" value="1"/>
</dbReference>
<reference evidence="12" key="1">
    <citation type="submission" date="2022-01" db="EMBL/GenBank/DDBJ databases">
        <authorList>
            <person name="King R."/>
        </authorList>
    </citation>
    <scope>NUCLEOTIDE SEQUENCE</scope>
</reference>
<dbReference type="FunFam" id="1.20.1250.20:FF:000218">
    <property type="entry name" value="facilitated trehalose transporter Tret1"/>
    <property type="match status" value="1"/>
</dbReference>
<dbReference type="PANTHER" id="PTHR48021:SF47">
    <property type="entry name" value="GH17672P"/>
    <property type="match status" value="1"/>
</dbReference>
<accession>A0A9N9TIF6</accession>
<feature type="domain" description="Major facilitator superfamily (MFS) profile" evidence="11">
    <location>
        <begin position="14"/>
        <end position="442"/>
    </location>
</feature>
<feature type="transmembrane region" description="Helical" evidence="10">
    <location>
        <begin position="174"/>
        <end position="199"/>
    </location>
</feature>
<feature type="transmembrane region" description="Helical" evidence="10">
    <location>
        <begin position="351"/>
        <end position="375"/>
    </location>
</feature>